<feature type="region of interest" description="Disordered" evidence="1">
    <location>
        <begin position="121"/>
        <end position="233"/>
    </location>
</feature>
<feature type="region of interest" description="Disordered" evidence="1">
    <location>
        <begin position="26"/>
        <end position="78"/>
    </location>
</feature>
<feature type="compositionally biased region" description="Polar residues" evidence="1">
    <location>
        <begin position="50"/>
        <end position="78"/>
    </location>
</feature>
<dbReference type="RefSeq" id="XP_009058846.1">
    <property type="nucleotide sequence ID" value="XM_009060598.1"/>
</dbReference>
<feature type="compositionally biased region" description="Basic and acidic residues" evidence="1">
    <location>
        <begin position="121"/>
        <end position="134"/>
    </location>
</feature>
<sequence length="269" mass="29092">MGISVSDVEGPERSLLVVIVWAISEESRENQSPRDEIKKPITKEVVCPNGVSNETLPPKQNDNSNNKRSSESVTTSQYTEITNEVVRVQARTPEPIAQAYLEKVSKSLEVEVPDVAECASLRHERGNDTPRDEIGIDAGGDVVKTEEGRGTEHTELESVPTKEKNEHTELKVNENETNATAENIQTGADVLPHSEQNTSVAAGTDESITRGDLNTPTTEPDTGVTQDQPDSKIIENNAKALVAEVISVATLEEQGHGNNVETGETTASE</sequence>
<dbReference type="CTD" id="20249347"/>
<accession>V4A695</accession>
<reference evidence="2 3" key="1">
    <citation type="journal article" date="2013" name="Nature">
        <title>Insights into bilaterian evolution from three spiralian genomes.</title>
        <authorList>
            <person name="Simakov O."/>
            <person name="Marletaz F."/>
            <person name="Cho S.J."/>
            <person name="Edsinger-Gonzales E."/>
            <person name="Havlak P."/>
            <person name="Hellsten U."/>
            <person name="Kuo D.H."/>
            <person name="Larsson T."/>
            <person name="Lv J."/>
            <person name="Arendt D."/>
            <person name="Savage R."/>
            <person name="Osoegawa K."/>
            <person name="de Jong P."/>
            <person name="Grimwood J."/>
            <person name="Chapman J.A."/>
            <person name="Shapiro H."/>
            <person name="Aerts A."/>
            <person name="Otillar R.P."/>
            <person name="Terry A.Y."/>
            <person name="Boore J.L."/>
            <person name="Grigoriev I.V."/>
            <person name="Lindberg D.R."/>
            <person name="Seaver E.C."/>
            <person name="Weisblat D.A."/>
            <person name="Putnam N.H."/>
            <person name="Rokhsar D.S."/>
        </authorList>
    </citation>
    <scope>NUCLEOTIDE SEQUENCE [LARGE SCALE GENOMIC DNA]</scope>
</reference>
<evidence type="ECO:0000313" key="3">
    <source>
        <dbReference type="Proteomes" id="UP000030746"/>
    </source>
</evidence>
<dbReference type="EMBL" id="KB202408">
    <property type="protein sequence ID" value="ESO90525.1"/>
    <property type="molecule type" value="Genomic_DNA"/>
</dbReference>
<feature type="compositionally biased region" description="Basic and acidic residues" evidence="1">
    <location>
        <begin position="143"/>
        <end position="174"/>
    </location>
</feature>
<gene>
    <name evidence="2" type="ORF">LOTGIDRAFT_233777</name>
</gene>
<dbReference type="AlphaFoldDB" id="V4A695"/>
<dbReference type="KEGG" id="lgi:LOTGIDRAFT_233777"/>
<keyword evidence="3" id="KW-1185">Reference proteome</keyword>
<feature type="compositionally biased region" description="Polar residues" evidence="1">
    <location>
        <begin position="212"/>
        <end position="228"/>
    </location>
</feature>
<proteinExistence type="predicted"/>
<organism evidence="2 3">
    <name type="scientific">Lottia gigantea</name>
    <name type="common">Giant owl limpet</name>
    <dbReference type="NCBI Taxonomy" id="225164"/>
    <lineage>
        <taxon>Eukaryota</taxon>
        <taxon>Metazoa</taxon>
        <taxon>Spiralia</taxon>
        <taxon>Lophotrochozoa</taxon>
        <taxon>Mollusca</taxon>
        <taxon>Gastropoda</taxon>
        <taxon>Patellogastropoda</taxon>
        <taxon>Lottioidea</taxon>
        <taxon>Lottiidae</taxon>
        <taxon>Lottia</taxon>
    </lineage>
</organism>
<name>V4A695_LOTGI</name>
<evidence type="ECO:0000313" key="2">
    <source>
        <dbReference type="EMBL" id="ESO90525.1"/>
    </source>
</evidence>
<feature type="compositionally biased region" description="Basic and acidic residues" evidence="1">
    <location>
        <begin position="26"/>
        <end position="42"/>
    </location>
</feature>
<dbReference type="GeneID" id="20249347"/>
<dbReference type="HOGENOM" id="CLU_1035430_0_0_1"/>
<evidence type="ECO:0000256" key="1">
    <source>
        <dbReference type="SAM" id="MobiDB-lite"/>
    </source>
</evidence>
<protein>
    <submittedName>
        <fullName evidence="2">Uncharacterized protein</fullName>
    </submittedName>
</protein>
<dbReference type="Proteomes" id="UP000030746">
    <property type="component" value="Unassembled WGS sequence"/>
</dbReference>